<reference evidence="2" key="1">
    <citation type="submission" date="2020-09" db="EMBL/GenBank/DDBJ databases">
        <title>Genome-Enabled Discovery of Anthraquinone Biosynthesis in Senna tora.</title>
        <authorList>
            <person name="Kang S.-H."/>
            <person name="Pandey R.P."/>
            <person name="Lee C.-M."/>
            <person name="Sim J.-S."/>
            <person name="Jeong J.-T."/>
            <person name="Choi B.-S."/>
            <person name="Jung M."/>
            <person name="Ginzburg D."/>
            <person name="Zhao K."/>
            <person name="Won S.Y."/>
            <person name="Oh T.-J."/>
            <person name="Yu Y."/>
            <person name="Kim N.-H."/>
            <person name="Lee O.R."/>
            <person name="Lee T.-H."/>
            <person name="Bashyal P."/>
            <person name="Kim T.-S."/>
            <person name="Lee W.-H."/>
            <person name="Kawkins C."/>
            <person name="Kim C.-K."/>
            <person name="Kim J.S."/>
            <person name="Ahn B.O."/>
            <person name="Rhee S.Y."/>
            <person name="Sohng J.K."/>
        </authorList>
    </citation>
    <scope>NUCLEOTIDE SEQUENCE</scope>
    <source>
        <tissue evidence="2">Leaf</tissue>
    </source>
</reference>
<dbReference type="Proteomes" id="UP000634136">
    <property type="component" value="Unassembled WGS sequence"/>
</dbReference>
<feature type="compositionally biased region" description="Gly residues" evidence="1">
    <location>
        <begin position="196"/>
        <end position="214"/>
    </location>
</feature>
<accession>A0A834W821</accession>
<comment type="caution">
    <text evidence="2">The sequence shown here is derived from an EMBL/GenBank/DDBJ whole genome shotgun (WGS) entry which is preliminary data.</text>
</comment>
<keyword evidence="3" id="KW-1185">Reference proteome</keyword>
<dbReference type="OrthoDB" id="1845088at2759"/>
<dbReference type="PANTHER" id="PTHR47481:SF31">
    <property type="entry name" value="OS01G0873500 PROTEIN"/>
    <property type="match status" value="1"/>
</dbReference>
<proteinExistence type="predicted"/>
<dbReference type="PANTHER" id="PTHR47481">
    <property type="match status" value="1"/>
</dbReference>
<evidence type="ECO:0000313" key="2">
    <source>
        <dbReference type="EMBL" id="KAF7807409.1"/>
    </source>
</evidence>
<dbReference type="EMBL" id="JAAIUW010000012">
    <property type="protein sequence ID" value="KAF7807409.1"/>
    <property type="molecule type" value="Genomic_DNA"/>
</dbReference>
<evidence type="ECO:0000313" key="3">
    <source>
        <dbReference type="Proteomes" id="UP000634136"/>
    </source>
</evidence>
<evidence type="ECO:0000256" key="1">
    <source>
        <dbReference type="SAM" id="MobiDB-lite"/>
    </source>
</evidence>
<name>A0A834W821_9FABA</name>
<protein>
    <submittedName>
        <fullName evidence="2">Glutamate receptor</fullName>
    </submittedName>
</protein>
<keyword evidence="2" id="KW-0675">Receptor</keyword>
<gene>
    <name evidence="2" type="ORF">G2W53_039570</name>
</gene>
<sequence>MAAPCSSASFGSSSSLSVSEVSSRVQTYSLFSSSSQATTVKLDRSNFLLWELVVLSLIEGNKLTSHINGLVSPPARVIAASDGAEATPNPAYEDWYTTDRLLMGWLRNTISIEIASQLLCCQTTYELWTTAKTLTAASVRSRVLVLRADLQQTRKNSLTMEKYNAIVVQLLNQGNLSWVEMQEDGENRANNNNNTGRGGGGARSGFRGGSRGRG</sequence>
<organism evidence="2 3">
    <name type="scientific">Senna tora</name>
    <dbReference type="NCBI Taxonomy" id="362788"/>
    <lineage>
        <taxon>Eukaryota</taxon>
        <taxon>Viridiplantae</taxon>
        <taxon>Streptophyta</taxon>
        <taxon>Embryophyta</taxon>
        <taxon>Tracheophyta</taxon>
        <taxon>Spermatophyta</taxon>
        <taxon>Magnoliopsida</taxon>
        <taxon>eudicotyledons</taxon>
        <taxon>Gunneridae</taxon>
        <taxon>Pentapetalae</taxon>
        <taxon>rosids</taxon>
        <taxon>fabids</taxon>
        <taxon>Fabales</taxon>
        <taxon>Fabaceae</taxon>
        <taxon>Caesalpinioideae</taxon>
        <taxon>Cassia clade</taxon>
        <taxon>Senna</taxon>
    </lineage>
</organism>
<feature type="region of interest" description="Disordered" evidence="1">
    <location>
        <begin position="186"/>
        <end position="214"/>
    </location>
</feature>
<dbReference type="AlphaFoldDB" id="A0A834W821"/>